<dbReference type="InterPro" id="IPR051411">
    <property type="entry name" value="Polyketide_trans_af380"/>
</dbReference>
<dbReference type="Gene3D" id="3.40.50.1820">
    <property type="entry name" value="alpha/beta hydrolase"/>
    <property type="match status" value="1"/>
</dbReference>
<dbReference type="PANTHER" id="PTHR47751:SF2">
    <property type="entry name" value="DLTD N-TERMINAL DOMAIN PROTEIN (AFU_ORTHOLOGUE AFUA_8G00380)-RELATED"/>
    <property type="match status" value="1"/>
</dbReference>
<dbReference type="PANTHER" id="PTHR47751">
    <property type="entry name" value="SUPERFAMILY HYDROLASE, PUTATIVE (AFU_ORTHOLOGUE AFUA_2G16580)-RELATED"/>
    <property type="match status" value="1"/>
</dbReference>
<keyword evidence="4" id="KW-1185">Reference proteome</keyword>
<name>A0ABR3T9Z6_9PEZI</name>
<reference evidence="3 4" key="1">
    <citation type="submission" date="2024-02" db="EMBL/GenBank/DDBJ databases">
        <title>De novo assembly and annotation of 12 fungi associated with fruit tree decline syndrome in Ontario, Canada.</title>
        <authorList>
            <person name="Sulman M."/>
            <person name="Ellouze W."/>
            <person name="Ilyukhin E."/>
        </authorList>
    </citation>
    <scope>NUCLEOTIDE SEQUENCE [LARGE SCALE GENOMIC DNA]</scope>
    <source>
        <strain evidence="3 4">M1-105</strain>
    </source>
</reference>
<dbReference type="SUPFAM" id="SSF53474">
    <property type="entry name" value="alpha/beta-Hydrolases"/>
    <property type="match status" value="1"/>
</dbReference>
<protein>
    <recommendedName>
        <fullName evidence="2">Serine aminopeptidase S33 domain-containing protein</fullName>
    </recommendedName>
</protein>
<comment type="similarity">
    <text evidence="1">Belongs to the polyketide transferase af380 family.</text>
</comment>
<organism evidence="3 4">
    <name type="scientific">Neofusicoccum ribis</name>
    <dbReference type="NCBI Taxonomy" id="45134"/>
    <lineage>
        <taxon>Eukaryota</taxon>
        <taxon>Fungi</taxon>
        <taxon>Dikarya</taxon>
        <taxon>Ascomycota</taxon>
        <taxon>Pezizomycotina</taxon>
        <taxon>Dothideomycetes</taxon>
        <taxon>Dothideomycetes incertae sedis</taxon>
        <taxon>Botryosphaeriales</taxon>
        <taxon>Botryosphaeriaceae</taxon>
        <taxon>Neofusicoccum</taxon>
    </lineage>
</organism>
<dbReference type="Gene3D" id="1.10.10.800">
    <property type="match status" value="1"/>
</dbReference>
<dbReference type="Pfam" id="PF12146">
    <property type="entry name" value="Hydrolase_4"/>
    <property type="match status" value="1"/>
</dbReference>
<evidence type="ECO:0000313" key="3">
    <source>
        <dbReference type="EMBL" id="KAL1636332.1"/>
    </source>
</evidence>
<accession>A0ABR3T9Z6</accession>
<evidence type="ECO:0000313" key="4">
    <source>
        <dbReference type="Proteomes" id="UP001521116"/>
    </source>
</evidence>
<evidence type="ECO:0000259" key="2">
    <source>
        <dbReference type="Pfam" id="PF12146"/>
    </source>
</evidence>
<feature type="domain" description="Serine aminopeptidase S33" evidence="2">
    <location>
        <begin position="51"/>
        <end position="262"/>
    </location>
</feature>
<dbReference type="InterPro" id="IPR022742">
    <property type="entry name" value="Hydrolase_4"/>
</dbReference>
<dbReference type="InterPro" id="IPR029058">
    <property type="entry name" value="AB_hydrolase_fold"/>
</dbReference>
<dbReference type="Proteomes" id="UP001521116">
    <property type="component" value="Unassembled WGS sequence"/>
</dbReference>
<evidence type="ECO:0000256" key="1">
    <source>
        <dbReference type="ARBA" id="ARBA00029464"/>
    </source>
</evidence>
<gene>
    <name evidence="3" type="ORF">SLS56_001312</name>
</gene>
<comment type="caution">
    <text evidence="3">The sequence shown here is derived from an EMBL/GenBank/DDBJ whole genome shotgun (WGS) entry which is preliminary data.</text>
</comment>
<proteinExistence type="inferred from homology"/>
<dbReference type="EMBL" id="JAJVDC020000007">
    <property type="protein sequence ID" value="KAL1636332.1"/>
    <property type="molecule type" value="Genomic_DNA"/>
</dbReference>
<sequence>MTDRQEVEFATLDGLTLRGWLYPAKGGRGPGIIMTPGSTQFNIPKDMMLPEVAEAFQQAGITALLYDPRSIGASDGTPRNEIDPCKQVEDYSDALTFLARQPAVDGSCCGFWGMSFGGTVAGCAAALDKRARFVVMVCPLVRLYEPDKMARLLAKAMKDREAQAKGNAPFTLPLLTKAGDNPAGMNAGGGAEARELLDGLAARSPGYENRTTLQSYYRLALWQPHGLMPLIAPTPVLVVVPENDQVSPFAAQAALFDSLQGPKRKHVAGARGHFNVLSGGPDVQAAQERFVRDALAGRLDGELGDGDGDVDGEHGGA</sequence>